<dbReference type="SUPFAM" id="SSF52440">
    <property type="entry name" value="PreATP-grasp domain"/>
    <property type="match status" value="1"/>
</dbReference>
<evidence type="ECO:0000256" key="11">
    <source>
        <dbReference type="ARBA" id="ARBA00022840"/>
    </source>
</evidence>
<dbReference type="Proteomes" id="UP001620597">
    <property type="component" value="Unassembled WGS sequence"/>
</dbReference>
<comment type="similarity">
    <text evidence="6 16">Belongs to the D-alanine--D-alanine ligase family.</text>
</comment>
<evidence type="ECO:0000256" key="7">
    <source>
        <dbReference type="ARBA" id="ARBA00012216"/>
    </source>
</evidence>
<evidence type="ECO:0000256" key="9">
    <source>
        <dbReference type="ARBA" id="ARBA00022598"/>
    </source>
</evidence>
<keyword evidence="8 16" id="KW-0963">Cytoplasm</keyword>
<feature type="domain" description="ATP-grasp" evidence="18">
    <location>
        <begin position="106"/>
        <end position="301"/>
    </location>
</feature>
<evidence type="ECO:0000256" key="6">
    <source>
        <dbReference type="ARBA" id="ARBA00010871"/>
    </source>
</evidence>
<evidence type="ECO:0000256" key="5">
    <source>
        <dbReference type="ARBA" id="ARBA00004752"/>
    </source>
</evidence>
<dbReference type="Pfam" id="PF01820">
    <property type="entry name" value="Dala_Dala_lig_N"/>
    <property type="match status" value="1"/>
</dbReference>
<dbReference type="Pfam" id="PF07478">
    <property type="entry name" value="Dala_Dala_lig_C"/>
    <property type="match status" value="1"/>
</dbReference>
<dbReference type="NCBIfam" id="NF002378">
    <property type="entry name" value="PRK01372.1"/>
    <property type="match status" value="1"/>
</dbReference>
<evidence type="ECO:0000256" key="17">
    <source>
        <dbReference type="PROSITE-ProRule" id="PRU00409"/>
    </source>
</evidence>
<accession>A0ABW8NJZ9</accession>
<dbReference type="PROSITE" id="PS00844">
    <property type="entry name" value="DALA_DALA_LIGASE_2"/>
    <property type="match status" value="1"/>
</dbReference>
<dbReference type="PANTHER" id="PTHR23132:SF23">
    <property type="entry name" value="D-ALANINE--D-ALANINE LIGASE B"/>
    <property type="match status" value="1"/>
</dbReference>
<dbReference type="InterPro" id="IPR011127">
    <property type="entry name" value="Dala_Dala_lig_N"/>
</dbReference>
<keyword evidence="12 16" id="KW-0133">Cell shape</keyword>
<organism evidence="19 20">
    <name type="scientific">Oceanobacter antarcticus</name>
    <dbReference type="NCBI Taxonomy" id="3133425"/>
    <lineage>
        <taxon>Bacteria</taxon>
        <taxon>Pseudomonadati</taxon>
        <taxon>Pseudomonadota</taxon>
        <taxon>Gammaproteobacteria</taxon>
        <taxon>Oceanospirillales</taxon>
        <taxon>Oceanospirillaceae</taxon>
        <taxon>Oceanobacter</taxon>
    </lineage>
</organism>
<comment type="catalytic activity">
    <reaction evidence="15 16">
        <text>2 D-alanine + ATP = D-alanyl-D-alanine + ADP + phosphate + H(+)</text>
        <dbReference type="Rhea" id="RHEA:11224"/>
        <dbReference type="ChEBI" id="CHEBI:15378"/>
        <dbReference type="ChEBI" id="CHEBI:30616"/>
        <dbReference type="ChEBI" id="CHEBI:43474"/>
        <dbReference type="ChEBI" id="CHEBI:57416"/>
        <dbReference type="ChEBI" id="CHEBI:57822"/>
        <dbReference type="ChEBI" id="CHEBI:456216"/>
        <dbReference type="EC" id="6.3.2.4"/>
    </reaction>
</comment>
<evidence type="ECO:0000256" key="4">
    <source>
        <dbReference type="ARBA" id="ARBA00004496"/>
    </source>
</evidence>
<dbReference type="PROSITE" id="PS50975">
    <property type="entry name" value="ATP_GRASP"/>
    <property type="match status" value="1"/>
</dbReference>
<dbReference type="SUPFAM" id="SSF56059">
    <property type="entry name" value="Glutathione synthetase ATP-binding domain-like"/>
    <property type="match status" value="1"/>
</dbReference>
<protein>
    <recommendedName>
        <fullName evidence="7 16">D-alanine--D-alanine ligase</fullName>
        <ecNumber evidence="7 16">6.3.2.4</ecNumber>
    </recommendedName>
    <alternativeName>
        <fullName evidence="16">D-Ala-D-Ala ligase</fullName>
    </alternativeName>
    <alternativeName>
        <fullName evidence="16">D-alanylalanine synthetase</fullName>
    </alternativeName>
</protein>
<evidence type="ECO:0000256" key="13">
    <source>
        <dbReference type="ARBA" id="ARBA00022984"/>
    </source>
</evidence>
<evidence type="ECO:0000256" key="8">
    <source>
        <dbReference type="ARBA" id="ARBA00022490"/>
    </source>
</evidence>
<dbReference type="InterPro" id="IPR005905">
    <property type="entry name" value="D_ala_D_ala"/>
</dbReference>
<evidence type="ECO:0000256" key="2">
    <source>
        <dbReference type="ARBA" id="ARBA00001946"/>
    </source>
</evidence>
<comment type="cofactor">
    <cofactor evidence="1">
        <name>Mn(2+)</name>
        <dbReference type="ChEBI" id="CHEBI:29035"/>
    </cofactor>
</comment>
<dbReference type="RefSeq" id="WP_416206292.1">
    <property type="nucleotide sequence ID" value="NZ_JBBKTX010000014.1"/>
</dbReference>
<evidence type="ECO:0000256" key="1">
    <source>
        <dbReference type="ARBA" id="ARBA00001936"/>
    </source>
</evidence>
<keyword evidence="11 17" id="KW-0067">ATP-binding</keyword>
<dbReference type="InterPro" id="IPR013815">
    <property type="entry name" value="ATP_grasp_subdomain_1"/>
</dbReference>
<dbReference type="Gene3D" id="3.40.50.20">
    <property type="match status" value="1"/>
</dbReference>
<name>A0ABW8NJZ9_9GAMM</name>
<evidence type="ECO:0000256" key="10">
    <source>
        <dbReference type="ARBA" id="ARBA00022741"/>
    </source>
</evidence>
<dbReference type="InterPro" id="IPR016185">
    <property type="entry name" value="PreATP-grasp_dom_sf"/>
</dbReference>
<dbReference type="PIRSF" id="PIRSF039102">
    <property type="entry name" value="Ddl/VanB"/>
    <property type="match status" value="1"/>
</dbReference>
<comment type="function">
    <text evidence="3 16">Cell wall formation.</text>
</comment>
<dbReference type="EC" id="6.3.2.4" evidence="7 16"/>
<dbReference type="InterPro" id="IPR011761">
    <property type="entry name" value="ATP-grasp"/>
</dbReference>
<evidence type="ECO:0000256" key="14">
    <source>
        <dbReference type="ARBA" id="ARBA00023316"/>
    </source>
</evidence>
<evidence type="ECO:0000259" key="18">
    <source>
        <dbReference type="PROSITE" id="PS50975"/>
    </source>
</evidence>
<dbReference type="InterPro" id="IPR000291">
    <property type="entry name" value="D-Ala_lig_Van_CS"/>
</dbReference>
<dbReference type="HAMAP" id="MF_00047">
    <property type="entry name" value="Dala_Dala_lig"/>
    <property type="match status" value="1"/>
</dbReference>
<evidence type="ECO:0000256" key="16">
    <source>
        <dbReference type="HAMAP-Rule" id="MF_00047"/>
    </source>
</evidence>
<evidence type="ECO:0000313" key="19">
    <source>
        <dbReference type="EMBL" id="MFK4753226.1"/>
    </source>
</evidence>
<dbReference type="InterPro" id="IPR011095">
    <property type="entry name" value="Dala_Dala_lig_C"/>
</dbReference>
<evidence type="ECO:0000256" key="15">
    <source>
        <dbReference type="ARBA" id="ARBA00047614"/>
    </source>
</evidence>
<gene>
    <name evidence="16" type="primary">ddl</name>
    <name evidence="19" type="ORF">WG929_12455</name>
</gene>
<dbReference type="EMBL" id="JBBKTX010000014">
    <property type="protein sequence ID" value="MFK4753226.1"/>
    <property type="molecule type" value="Genomic_DNA"/>
</dbReference>
<dbReference type="Gene3D" id="3.30.470.20">
    <property type="entry name" value="ATP-grasp fold, B domain"/>
    <property type="match status" value="1"/>
</dbReference>
<keyword evidence="10 17" id="KW-0547">Nucleotide-binding</keyword>
<evidence type="ECO:0000313" key="20">
    <source>
        <dbReference type="Proteomes" id="UP001620597"/>
    </source>
</evidence>
<dbReference type="GO" id="GO:0008716">
    <property type="term" value="F:D-alanine-D-alanine ligase activity"/>
    <property type="evidence" value="ECO:0007669"/>
    <property type="project" value="UniProtKB-EC"/>
</dbReference>
<comment type="pathway">
    <text evidence="5 16">Cell wall biogenesis; peptidoglycan biosynthesis.</text>
</comment>
<keyword evidence="13 16" id="KW-0573">Peptidoglycan synthesis</keyword>
<comment type="caution">
    <text evidence="19">The sequence shown here is derived from an EMBL/GenBank/DDBJ whole genome shotgun (WGS) entry which is preliminary data.</text>
</comment>
<proteinExistence type="inferred from homology"/>
<dbReference type="PROSITE" id="PS00843">
    <property type="entry name" value="DALA_DALA_LIGASE_1"/>
    <property type="match status" value="1"/>
</dbReference>
<reference evidence="19 20" key="1">
    <citation type="submission" date="2024-03" db="EMBL/GenBank/DDBJ databases">
        <title>High-quality draft genome sequence of Oceanobacter sp. wDCs-4.</title>
        <authorList>
            <person name="Dong C."/>
        </authorList>
    </citation>
    <scope>NUCLEOTIDE SEQUENCE [LARGE SCALE GENOMIC DNA]</scope>
    <source>
        <strain evidence="20">wDCs-4</strain>
    </source>
</reference>
<comment type="subcellular location">
    <subcellularLocation>
        <location evidence="4 16">Cytoplasm</location>
    </subcellularLocation>
</comment>
<dbReference type="PANTHER" id="PTHR23132">
    <property type="entry name" value="D-ALANINE--D-ALANINE LIGASE"/>
    <property type="match status" value="1"/>
</dbReference>
<keyword evidence="20" id="KW-1185">Reference proteome</keyword>
<keyword evidence="9 16" id="KW-0436">Ligase</keyword>
<sequence>MADDIGFGRVAVLMGGVSAERPVSLRSGQAVLEALIAEGVDAVGVDVQDDIAARLAREHFDMAFIALHGRGGEDGTIQGLLEWLKIPYTGSGVMASALGMDKWRTKLIWQAAGLPTPAAVLLGQQSDWQQVMNELGTDVIVKPAHEGSSIGMRKVHDAQALQDSYQFASQYDALVLAERWISGREYTIAVVNGQALPVIQLRTSHEFYDYEAKYESADTQYLLPSGLTAEKENELQQLSMTAFELIGCRGWGRVDVMADAEGRFWLLEVNTSPGMTDHSLVPMAARAIGMSFSQLVIQLLKEVQKR</sequence>
<evidence type="ECO:0000256" key="3">
    <source>
        <dbReference type="ARBA" id="ARBA00003921"/>
    </source>
</evidence>
<evidence type="ECO:0000256" key="12">
    <source>
        <dbReference type="ARBA" id="ARBA00022960"/>
    </source>
</evidence>
<dbReference type="Gene3D" id="3.30.1490.20">
    <property type="entry name" value="ATP-grasp fold, A domain"/>
    <property type="match status" value="1"/>
</dbReference>
<dbReference type="NCBIfam" id="TIGR01205">
    <property type="entry name" value="D_ala_D_alaTIGR"/>
    <property type="match status" value="1"/>
</dbReference>
<comment type="cofactor">
    <cofactor evidence="2">
        <name>Mg(2+)</name>
        <dbReference type="ChEBI" id="CHEBI:18420"/>
    </cofactor>
</comment>
<keyword evidence="14 16" id="KW-0961">Cell wall biogenesis/degradation</keyword>